<evidence type="ECO:0000313" key="3">
    <source>
        <dbReference type="Proteomes" id="UP000541969"/>
    </source>
</evidence>
<dbReference type="SUPFAM" id="SSF51338">
    <property type="entry name" value="Composite domain of metallo-dependent hydrolases"/>
    <property type="match status" value="1"/>
</dbReference>
<dbReference type="Pfam" id="PF01979">
    <property type="entry name" value="Amidohydro_1"/>
    <property type="match status" value="1"/>
</dbReference>
<reference evidence="2 3" key="1">
    <citation type="submission" date="2020-07" db="EMBL/GenBank/DDBJ databases">
        <title>Sequencing the genomes of 1000 actinobacteria strains.</title>
        <authorList>
            <person name="Klenk H.-P."/>
        </authorList>
    </citation>
    <scope>NUCLEOTIDE SEQUENCE [LARGE SCALE GENOMIC DNA]</scope>
    <source>
        <strain evidence="2 3">DSM 104001</strain>
    </source>
</reference>
<gene>
    <name evidence="2" type="ORF">GGQ55_004457</name>
</gene>
<dbReference type="RefSeq" id="WP_179720564.1">
    <property type="nucleotide sequence ID" value="NZ_JACBZT010000001.1"/>
</dbReference>
<dbReference type="EMBL" id="JACBZT010000001">
    <property type="protein sequence ID" value="NYJ08179.1"/>
    <property type="molecule type" value="Genomic_DNA"/>
</dbReference>
<comment type="caution">
    <text evidence="2">The sequence shown here is derived from an EMBL/GenBank/DDBJ whole genome shotgun (WGS) entry which is preliminary data.</text>
</comment>
<feature type="domain" description="Amidohydrolase-related" evidence="1">
    <location>
        <begin position="52"/>
        <end position="388"/>
    </location>
</feature>
<accession>A0A853CMZ0</accession>
<proteinExistence type="predicted"/>
<sequence>MHGYRAPRAFDGERALPDGALVLVDDSRIVAVEPASAPAPADCPVTELPDATLLPGLIDAHVHLCGDGGPHALDHFPELSDAELDAIVGRSLADQLAGGVTAVRDLGDARWAVVDRHRRRGDGPTVVAAGPPITSLAGHCAGMGGEAAGEQELRRAVRERAEHGADVVKIMVSGGLMTTTTDFLVEQFTLEELRAVVDEAHGLGLPVTAHAHGVPAVQRCLAAGVDGIEHGTCVTLEGIRMPPGLADALAAAGIPVCPTFGRVPGVLPPPHILEQLARTHMAWEDRYPQIGELHRAGVVLAGGLDSGINPAKPHGLAREALVELGISGLSAAEALAAGTSVAARVCGLADRTGRLAPGLDADLLAVVGDPLADLTALREVRLVVSRGREAVLG</sequence>
<dbReference type="InterPro" id="IPR032466">
    <property type="entry name" value="Metal_Hydrolase"/>
</dbReference>
<dbReference type="InterPro" id="IPR006680">
    <property type="entry name" value="Amidohydro-rel"/>
</dbReference>
<evidence type="ECO:0000313" key="2">
    <source>
        <dbReference type="EMBL" id="NYJ08179.1"/>
    </source>
</evidence>
<keyword evidence="3" id="KW-1185">Reference proteome</keyword>
<dbReference type="InterPro" id="IPR051781">
    <property type="entry name" value="Metallo-dep_Hydrolase"/>
</dbReference>
<dbReference type="AlphaFoldDB" id="A0A853CMZ0"/>
<dbReference type="InterPro" id="IPR011059">
    <property type="entry name" value="Metal-dep_hydrolase_composite"/>
</dbReference>
<protein>
    <submittedName>
        <fullName evidence="2">Imidazolonepropionase-like amidohydrolase</fullName>
    </submittedName>
</protein>
<dbReference type="Proteomes" id="UP000541969">
    <property type="component" value="Unassembled WGS sequence"/>
</dbReference>
<dbReference type="SUPFAM" id="SSF51556">
    <property type="entry name" value="Metallo-dependent hydrolases"/>
    <property type="match status" value="1"/>
</dbReference>
<name>A0A853CMZ0_9ACTN</name>
<dbReference type="PANTHER" id="PTHR43135:SF3">
    <property type="entry name" value="ALPHA-D-RIBOSE 1-METHYLPHOSPHONATE 5-TRIPHOSPHATE DIPHOSPHATASE"/>
    <property type="match status" value="1"/>
</dbReference>
<dbReference type="GO" id="GO:0016810">
    <property type="term" value="F:hydrolase activity, acting on carbon-nitrogen (but not peptide) bonds"/>
    <property type="evidence" value="ECO:0007669"/>
    <property type="project" value="InterPro"/>
</dbReference>
<evidence type="ECO:0000259" key="1">
    <source>
        <dbReference type="Pfam" id="PF01979"/>
    </source>
</evidence>
<dbReference type="Gene3D" id="2.30.40.10">
    <property type="entry name" value="Urease, subunit C, domain 1"/>
    <property type="match status" value="1"/>
</dbReference>
<dbReference type="PANTHER" id="PTHR43135">
    <property type="entry name" value="ALPHA-D-RIBOSE 1-METHYLPHOSPHONATE 5-TRIPHOSPHATE DIPHOSPHATASE"/>
    <property type="match status" value="1"/>
</dbReference>
<keyword evidence="2" id="KW-0378">Hydrolase</keyword>
<dbReference type="Gene3D" id="3.20.20.140">
    <property type="entry name" value="Metal-dependent hydrolases"/>
    <property type="match status" value="1"/>
</dbReference>
<organism evidence="2 3">
    <name type="scientific">Petropleomorpha daqingensis</name>
    <dbReference type="NCBI Taxonomy" id="2026353"/>
    <lineage>
        <taxon>Bacteria</taxon>
        <taxon>Bacillati</taxon>
        <taxon>Actinomycetota</taxon>
        <taxon>Actinomycetes</taxon>
        <taxon>Geodermatophilales</taxon>
        <taxon>Geodermatophilaceae</taxon>
        <taxon>Petropleomorpha</taxon>
    </lineage>
</organism>